<protein>
    <submittedName>
        <fullName evidence="1">Uncharacterized protein</fullName>
    </submittedName>
</protein>
<accession>A0A1X6N3X6</accession>
<dbReference type="AlphaFoldDB" id="A0A1X6N3X6"/>
<keyword evidence="2" id="KW-1185">Reference proteome</keyword>
<dbReference type="RefSeq" id="XP_024340108.1">
    <property type="nucleotide sequence ID" value="XM_024485162.1"/>
</dbReference>
<proteinExistence type="predicted"/>
<sequence length="79" mass="9123">MCRNSWMLQALQKKEHHSNGMPNSAELSTLRNVCGPASKHQEFALHQGWGRTVGAPDRCNPEKVVTLHEVFRREWHTME</sequence>
<evidence type="ECO:0000313" key="1">
    <source>
        <dbReference type="EMBL" id="OSX63314.1"/>
    </source>
</evidence>
<dbReference type="EMBL" id="KZ110595">
    <property type="protein sequence ID" value="OSX63314.1"/>
    <property type="molecule type" value="Genomic_DNA"/>
</dbReference>
<gene>
    <name evidence="1" type="ORF">POSPLADRAFT_1140374</name>
</gene>
<dbReference type="GeneID" id="36330111"/>
<evidence type="ECO:0000313" key="2">
    <source>
        <dbReference type="Proteomes" id="UP000194127"/>
    </source>
</evidence>
<dbReference type="Proteomes" id="UP000194127">
    <property type="component" value="Unassembled WGS sequence"/>
</dbReference>
<name>A0A1X6N3X6_9APHY</name>
<organism evidence="1 2">
    <name type="scientific">Postia placenta MAD-698-R-SB12</name>
    <dbReference type="NCBI Taxonomy" id="670580"/>
    <lineage>
        <taxon>Eukaryota</taxon>
        <taxon>Fungi</taxon>
        <taxon>Dikarya</taxon>
        <taxon>Basidiomycota</taxon>
        <taxon>Agaricomycotina</taxon>
        <taxon>Agaricomycetes</taxon>
        <taxon>Polyporales</taxon>
        <taxon>Adustoporiaceae</taxon>
        <taxon>Rhodonia</taxon>
    </lineage>
</organism>
<reference evidence="1 2" key="1">
    <citation type="submission" date="2017-04" db="EMBL/GenBank/DDBJ databases">
        <title>Genome Sequence of the Model Brown-Rot Fungus Postia placenta SB12.</title>
        <authorList>
            <consortium name="DOE Joint Genome Institute"/>
            <person name="Gaskell J."/>
            <person name="Kersten P."/>
            <person name="Larrondo L.F."/>
            <person name="Canessa P."/>
            <person name="Martinez D."/>
            <person name="Hibbett D."/>
            <person name="Schmoll M."/>
            <person name="Kubicek C.P."/>
            <person name="Martinez A.T."/>
            <person name="Yadav J."/>
            <person name="Master E."/>
            <person name="Magnuson J.K."/>
            <person name="James T."/>
            <person name="Yaver D."/>
            <person name="Berka R."/>
            <person name="Labutti K."/>
            <person name="Lipzen A."/>
            <person name="Aerts A."/>
            <person name="Barry K."/>
            <person name="Henrissat B."/>
            <person name="Blanchette R."/>
            <person name="Grigoriev I."/>
            <person name="Cullen D."/>
        </authorList>
    </citation>
    <scope>NUCLEOTIDE SEQUENCE [LARGE SCALE GENOMIC DNA]</scope>
    <source>
        <strain evidence="1 2">MAD-698-R-SB12</strain>
    </source>
</reference>